<dbReference type="InterPro" id="IPR023780">
    <property type="entry name" value="Chromo_domain"/>
</dbReference>
<feature type="domain" description="Chromo" evidence="2">
    <location>
        <begin position="567"/>
        <end position="611"/>
    </location>
</feature>
<dbReference type="PANTHER" id="PTHR38248:SF2">
    <property type="entry name" value="FUNK1 11"/>
    <property type="match status" value="1"/>
</dbReference>
<dbReference type="EMBL" id="SEKV01000133">
    <property type="protein sequence ID" value="TFY63344.1"/>
    <property type="molecule type" value="Genomic_DNA"/>
</dbReference>
<gene>
    <name evidence="3" type="ORF">EVJ58_g3302</name>
</gene>
<dbReference type="InterPro" id="IPR040976">
    <property type="entry name" value="Pkinase_fungal"/>
</dbReference>
<dbReference type="SUPFAM" id="SSF56112">
    <property type="entry name" value="Protein kinase-like (PK-like)"/>
    <property type="match status" value="1"/>
</dbReference>
<dbReference type="InterPro" id="IPR011009">
    <property type="entry name" value="Kinase-like_dom_sf"/>
</dbReference>
<evidence type="ECO:0000313" key="3">
    <source>
        <dbReference type="EMBL" id="TFY63344.1"/>
    </source>
</evidence>
<feature type="region of interest" description="Disordered" evidence="1">
    <location>
        <begin position="796"/>
        <end position="847"/>
    </location>
</feature>
<feature type="compositionally biased region" description="Polar residues" evidence="1">
    <location>
        <begin position="929"/>
        <end position="940"/>
    </location>
</feature>
<dbReference type="InterPro" id="IPR000953">
    <property type="entry name" value="Chromo/chromo_shadow_dom"/>
</dbReference>
<dbReference type="GO" id="GO:0004672">
    <property type="term" value="F:protein kinase activity"/>
    <property type="evidence" value="ECO:0007669"/>
    <property type="project" value="InterPro"/>
</dbReference>
<dbReference type="SUPFAM" id="SSF54160">
    <property type="entry name" value="Chromo domain-like"/>
    <property type="match status" value="1"/>
</dbReference>
<evidence type="ECO:0000313" key="4">
    <source>
        <dbReference type="Proteomes" id="UP000298390"/>
    </source>
</evidence>
<protein>
    <recommendedName>
        <fullName evidence="2">Chromo domain-containing protein</fullName>
    </recommendedName>
</protein>
<dbReference type="SMART" id="SM00298">
    <property type="entry name" value="CHROMO"/>
    <property type="match status" value="1"/>
</dbReference>
<evidence type="ECO:0000259" key="2">
    <source>
        <dbReference type="PROSITE" id="PS50013"/>
    </source>
</evidence>
<feature type="compositionally biased region" description="Polar residues" evidence="1">
    <location>
        <begin position="803"/>
        <end position="812"/>
    </location>
</feature>
<dbReference type="Gene3D" id="2.40.50.40">
    <property type="match status" value="1"/>
</dbReference>
<dbReference type="Proteomes" id="UP000298390">
    <property type="component" value="Unassembled WGS sequence"/>
</dbReference>
<dbReference type="Pfam" id="PF00385">
    <property type="entry name" value="Chromo"/>
    <property type="match status" value="1"/>
</dbReference>
<dbReference type="InterPro" id="IPR016197">
    <property type="entry name" value="Chromo-like_dom_sf"/>
</dbReference>
<dbReference type="Gene3D" id="1.10.510.10">
    <property type="entry name" value="Transferase(Phosphotransferase) domain 1"/>
    <property type="match status" value="1"/>
</dbReference>
<feature type="compositionally biased region" description="Polar residues" evidence="1">
    <location>
        <begin position="862"/>
        <end position="879"/>
    </location>
</feature>
<evidence type="ECO:0000256" key="1">
    <source>
        <dbReference type="SAM" id="MobiDB-lite"/>
    </source>
</evidence>
<dbReference type="PROSITE" id="PS00109">
    <property type="entry name" value="PROTEIN_KINASE_TYR"/>
    <property type="match status" value="1"/>
</dbReference>
<feature type="compositionally biased region" description="Low complexity" evidence="1">
    <location>
        <begin position="909"/>
        <end position="928"/>
    </location>
</feature>
<dbReference type="AlphaFoldDB" id="A0A4Y9YLF4"/>
<feature type="region of interest" description="Disordered" evidence="1">
    <location>
        <begin position="862"/>
        <end position="1009"/>
    </location>
</feature>
<proteinExistence type="predicted"/>
<dbReference type="Pfam" id="PF17667">
    <property type="entry name" value="Pkinase_fungal"/>
    <property type="match status" value="2"/>
</dbReference>
<sequence>MEFATPGTAKQHVYHFYHEEPQQSNERNMRGWRSEVDGKIVEMVMPVRLFLDVFVPSQTAPPPSPATKPFEKVPVGQGEPDMYKPLWPTSLKKKRPTFRNNAHEPIKFPFLLAEQEHHATKPDVVASLPGHSLEGKEDRWRSISVVFEAKGSSGDDPMRYVSTKNDETLVQLSKSARNILVSQSRLFAFGVGIYGSQARIFRFDHAGAVCTTPFNYGADNGTILHDFLWRLVHPVDPHCDIVGADPTVQLASSRQRSRLKDCLHAAGVPINSETSKACRWVTVRGATTQHVEKYLLYELVFISPRLFSRATTIWKALQVNKHSRYKFTERHVIIKDAWRQLARKPETEYYRQIYAHVRSQLLPPEVEESDTMDEEAFLQAWSAQWPGLALFTRGMDLGEEELRDHGRALGQRTCAGTQQVQGAHDWYERSHMRLVSDTIGTPISKFRETKEMAQALHDAIHGHKLAFEAGVIHRDISEGNVMIANGRGFLHDLDYGFNWKALLRELGYEDTIASWEEFVLTEKGIPRTDLDSSGFVPAPAPPARAHLVRKKKRTPRAIIDEKGRKEWFVEAILAERPSTTGGQDMEYLIKWEGDDDNTWEPNEHVKDCAALDRWLEMPTGERVKLSVSHVHGERRAPPATEAQLRLECKQRTGTFYFMAVEILRGNIVHQARHDLESFFWLLVWLVLRHTSHTHHDGPRLLKSLFDQATDDDCATYKKGWIMNSVRVHNNEPLNDLLEEFAELCDGNSHRREGRPAPKPLTYEAVLALFEKALKRQDWPKGDRAIPFILEDSEPSQYELRPRSSWQTSQINSEARHGEGPSNLGPQTSHKLLPPVDLRPRGQRGFSDGEMLVRGSASAALHTNAQNANNSRRTPRNASSGPRPDLLVEPWRRFVEPLRVPPRPAPKSPTPSSRRASSSHSVMLPLSSHNYSAVQSSSSESGDGHVDLTSKLASAASDEAGGSRHGRKRSQGDLYEADELEPLAGPSKRSRTQSHSKQLLPRCPSAGPFR</sequence>
<dbReference type="PANTHER" id="PTHR38248">
    <property type="entry name" value="FUNK1 6"/>
    <property type="match status" value="1"/>
</dbReference>
<organism evidence="3 4">
    <name type="scientific">Rhodofomes roseus</name>
    <dbReference type="NCBI Taxonomy" id="34475"/>
    <lineage>
        <taxon>Eukaryota</taxon>
        <taxon>Fungi</taxon>
        <taxon>Dikarya</taxon>
        <taxon>Basidiomycota</taxon>
        <taxon>Agaricomycotina</taxon>
        <taxon>Agaricomycetes</taxon>
        <taxon>Polyporales</taxon>
        <taxon>Rhodofomes</taxon>
    </lineage>
</organism>
<feature type="compositionally biased region" description="Pro residues" evidence="1">
    <location>
        <begin position="898"/>
        <end position="908"/>
    </location>
</feature>
<comment type="caution">
    <text evidence="3">The sequence shown here is derived from an EMBL/GenBank/DDBJ whole genome shotgun (WGS) entry which is preliminary data.</text>
</comment>
<accession>A0A4Y9YLF4</accession>
<dbReference type="InterPro" id="IPR008266">
    <property type="entry name" value="Tyr_kinase_AS"/>
</dbReference>
<reference evidence="3 4" key="1">
    <citation type="submission" date="2019-01" db="EMBL/GenBank/DDBJ databases">
        <title>Genome sequencing of the rare red list fungi Fomitopsis rosea.</title>
        <authorList>
            <person name="Buettner E."/>
            <person name="Kellner H."/>
        </authorList>
    </citation>
    <scope>NUCLEOTIDE SEQUENCE [LARGE SCALE GENOMIC DNA]</scope>
    <source>
        <strain evidence="3 4">DSM 105464</strain>
    </source>
</reference>
<name>A0A4Y9YLF4_9APHY</name>
<dbReference type="PROSITE" id="PS50013">
    <property type="entry name" value="CHROMO_2"/>
    <property type="match status" value="1"/>
</dbReference>
<dbReference type="GO" id="GO:0006338">
    <property type="term" value="P:chromatin remodeling"/>
    <property type="evidence" value="ECO:0007669"/>
    <property type="project" value="UniProtKB-ARBA"/>
</dbReference>